<keyword evidence="5" id="KW-1185">Reference proteome</keyword>
<keyword evidence="4" id="KW-0436">Ligase</keyword>
<feature type="domain" description="AMP-binding enzyme C-terminal" evidence="3">
    <location>
        <begin position="428"/>
        <end position="504"/>
    </location>
</feature>
<dbReference type="GO" id="GO:0006631">
    <property type="term" value="P:fatty acid metabolic process"/>
    <property type="evidence" value="ECO:0007669"/>
    <property type="project" value="TreeGrafter"/>
</dbReference>
<organism evidence="4 5">
    <name type="scientific">Skeletonema marinoi</name>
    <dbReference type="NCBI Taxonomy" id="267567"/>
    <lineage>
        <taxon>Eukaryota</taxon>
        <taxon>Sar</taxon>
        <taxon>Stramenopiles</taxon>
        <taxon>Ochrophyta</taxon>
        <taxon>Bacillariophyta</taxon>
        <taxon>Coscinodiscophyceae</taxon>
        <taxon>Thalassiosirophycidae</taxon>
        <taxon>Thalassiosirales</taxon>
        <taxon>Skeletonemataceae</taxon>
        <taxon>Skeletonema</taxon>
        <taxon>Skeletonema marinoi-dohrnii complex</taxon>
    </lineage>
</organism>
<name>A0AAD9DHC3_9STRA</name>
<dbReference type="EMBL" id="JATAAI010000002">
    <property type="protein sequence ID" value="KAK1747836.1"/>
    <property type="molecule type" value="Genomic_DNA"/>
</dbReference>
<dbReference type="Pfam" id="PF13193">
    <property type="entry name" value="AMP-binding_C"/>
    <property type="match status" value="1"/>
</dbReference>
<dbReference type="PANTHER" id="PTHR43201">
    <property type="entry name" value="ACYL-COA SYNTHETASE"/>
    <property type="match status" value="1"/>
</dbReference>
<dbReference type="PANTHER" id="PTHR43201:SF8">
    <property type="entry name" value="ACYL-COA SYNTHETASE FAMILY MEMBER 3"/>
    <property type="match status" value="1"/>
</dbReference>
<comment type="similarity">
    <text evidence="1">Belongs to the ATP-dependent AMP-binding enzyme family.</text>
</comment>
<feature type="domain" description="AMP-dependent synthetase/ligase" evidence="2">
    <location>
        <begin position="33"/>
        <end position="142"/>
    </location>
</feature>
<evidence type="ECO:0000259" key="2">
    <source>
        <dbReference type="Pfam" id="PF00501"/>
    </source>
</evidence>
<gene>
    <name evidence="4" type="ORF">QTG54_001799</name>
</gene>
<dbReference type="Gene3D" id="3.30.300.30">
    <property type="match status" value="1"/>
</dbReference>
<comment type="caution">
    <text evidence="4">The sequence shown here is derived from an EMBL/GenBank/DDBJ whole genome shotgun (WGS) entry which is preliminary data.</text>
</comment>
<reference evidence="4" key="1">
    <citation type="submission" date="2023-06" db="EMBL/GenBank/DDBJ databases">
        <title>Survivors Of The Sea: Transcriptome response of Skeletonema marinoi to long-term dormancy.</title>
        <authorList>
            <person name="Pinder M.I.M."/>
            <person name="Kourtchenko O."/>
            <person name="Robertson E.K."/>
            <person name="Larsson T."/>
            <person name="Maumus F."/>
            <person name="Osuna-Cruz C.M."/>
            <person name="Vancaester E."/>
            <person name="Stenow R."/>
            <person name="Vandepoele K."/>
            <person name="Ploug H."/>
            <person name="Bruchert V."/>
            <person name="Godhe A."/>
            <person name="Topel M."/>
        </authorList>
    </citation>
    <scope>NUCLEOTIDE SEQUENCE</scope>
    <source>
        <strain evidence="4">R05AC</strain>
    </source>
</reference>
<dbReference type="Gene3D" id="3.40.50.12780">
    <property type="entry name" value="N-terminal domain of ligase-like"/>
    <property type="match status" value="2"/>
</dbReference>
<dbReference type="InterPro" id="IPR042099">
    <property type="entry name" value="ANL_N_sf"/>
</dbReference>
<dbReference type="InterPro" id="IPR000873">
    <property type="entry name" value="AMP-dep_synth/lig_dom"/>
</dbReference>
<dbReference type="Proteomes" id="UP001224775">
    <property type="component" value="Unassembled WGS sequence"/>
</dbReference>
<dbReference type="CDD" id="cd05941">
    <property type="entry name" value="MCS"/>
    <property type="match status" value="1"/>
</dbReference>
<evidence type="ECO:0000259" key="3">
    <source>
        <dbReference type="Pfam" id="PF13193"/>
    </source>
</evidence>
<dbReference type="InterPro" id="IPR025110">
    <property type="entry name" value="AMP-bd_C"/>
</dbReference>
<sequence>MPLLVRAAEHARMGRILAYDMYSAPSNKDRKIAYSYHDILSASAHLHKYFRKIKKQTSANDPQRIAYLCPPGPQYISTQFACWSSGSIAVPLCISHRANELAYVLKDCDPSLVIDGTSNPESSEELKIAAAEVGITDRYHCLDDLMLGFDSKANSGTYALGSDVTDLVTSWAWSKDDAILHFLPLHHVHGIINKLACCIWAGGSVEFVKFDPVKIWERLAETSRRIETKSFVKSNENSEEYEQREPTVFMAVPTVYAKMLEVAEARLPENIDFNKCCSHLRLMVSGSAALPAGIHRRWKELTGHTILERYGMTEFAMALSNPLDPVEKRLPGYVGLPLPSVEVKIISETGDTIPKQTAESGELYVRGPTVFQEYWQKEDATRKSFDAEGFFKTGDVVAYDAAVDSYRVLGRLSADIIKCSGYKISALEIERELLEHPDLAEVVVLGIPDDIKGESVALICRPSSSNRHIELKEVQAWCRKRIASYKIPSVMLVMEDIPKNAMGKVSKKQLVQLFH</sequence>
<proteinExistence type="inferred from homology"/>
<dbReference type="AlphaFoldDB" id="A0AAD9DHC3"/>
<dbReference type="Pfam" id="PF00501">
    <property type="entry name" value="AMP-binding"/>
    <property type="match status" value="2"/>
</dbReference>
<evidence type="ECO:0000256" key="1">
    <source>
        <dbReference type="ARBA" id="ARBA00006432"/>
    </source>
</evidence>
<protein>
    <submittedName>
        <fullName evidence="4">Malonate-CoA ligase</fullName>
    </submittedName>
</protein>
<dbReference type="SUPFAM" id="SSF56801">
    <property type="entry name" value="Acetyl-CoA synthetase-like"/>
    <property type="match status" value="1"/>
</dbReference>
<dbReference type="GO" id="GO:0031956">
    <property type="term" value="F:medium-chain fatty acid-CoA ligase activity"/>
    <property type="evidence" value="ECO:0007669"/>
    <property type="project" value="TreeGrafter"/>
</dbReference>
<feature type="domain" description="AMP-dependent synthetase/ligase" evidence="2">
    <location>
        <begin position="170"/>
        <end position="375"/>
    </location>
</feature>
<evidence type="ECO:0000313" key="5">
    <source>
        <dbReference type="Proteomes" id="UP001224775"/>
    </source>
</evidence>
<evidence type="ECO:0000313" key="4">
    <source>
        <dbReference type="EMBL" id="KAK1747836.1"/>
    </source>
</evidence>
<dbReference type="InterPro" id="IPR045851">
    <property type="entry name" value="AMP-bd_C_sf"/>
</dbReference>
<accession>A0AAD9DHC3</accession>